<keyword evidence="1 4" id="KW-0547">Nucleotide-binding</keyword>
<sequence>MCIIIEEKNKNGVISLKEVIKRDGSTVNFDKSRIVRAITMAFNQKEKLVNTDLIEKIASQIENLDTPKMHVEEIQDIVVKKLMGSSEKDIALSYQEYRTVKNELRKKEQVIYKKIGELIDASNEDMLNENANKDGKTISVQRDLLAGISSKDYYLNRILPKHLKEAHESGRIHIHDLDYLLFRETNCELVNIEQMLKGGCNIGNAKMLEPNSVEVAVGHIVQIIASVSSNTYGGCSIPYLDRALVPYIVKTFKKHFAKGLKYIERLTQSEIDSILSTTDINYSNESLKAKYPNAFDYTVDMTEESVKQSMQGLEYEINSLSTVNGQTPFTTIGIGTETSWEGKLVQKFVFKTRMEGFGAKKETAIFPKIVYAVCDGLNFNPEDPNWDISQLAFECMTKSVYPDILFVTPEQVKNGTVVYPMGCRAFLSPWWDENGNEKYSGRFNIGATTINLPKIAIKNRGNEAGFYKELDEILNLCKENSIFRAKYLENTPAEIAPILWMAGALSEKQAKETIKDLIWGGYATVSIGYIGLSEVSELIYGKNFALDEESYDKTFKILEYISKKVKEFKDETKLGFALYSTPSESLCDRFAQIDLKEFGPIEGITDKEYYDNSFHVSSKIKINPFEKLRLEAPGHTLAAGGHISYIETDSLKKNLEAVYQVLRYAQSIGIHYMGINQPVDKCHICNFNGEFLATERGFECPQCGNHDSTKMNVIRRVCGYLAQPDSRPFNKGKQKEVINRVKHM</sequence>
<dbReference type="InterPro" id="IPR019777">
    <property type="entry name" value="Form_AcTrfase_GR_CS"/>
</dbReference>
<name>U7VGF4_9FUSO</name>
<keyword evidence="3 4" id="KW-0067">ATP-binding</keyword>
<reference evidence="8 9" key="1">
    <citation type="submission" date="2013-08" db="EMBL/GenBank/DDBJ databases">
        <authorList>
            <person name="Weinstock G."/>
            <person name="Sodergren E."/>
            <person name="Wylie T."/>
            <person name="Fulton L."/>
            <person name="Fulton R."/>
            <person name="Fronick C."/>
            <person name="O'Laughlin M."/>
            <person name="Godfrey J."/>
            <person name="Miner T."/>
            <person name="Herter B."/>
            <person name="Appelbaum E."/>
            <person name="Cordes M."/>
            <person name="Lek S."/>
            <person name="Wollam A."/>
            <person name="Pepin K.H."/>
            <person name="Palsikar V.B."/>
            <person name="Mitreva M."/>
            <person name="Wilson R.K."/>
        </authorList>
    </citation>
    <scope>NUCLEOTIDE SEQUENCE [LARGE SCALE GENOMIC DNA]</scope>
    <source>
        <strain evidence="8 9">ATCC BAA-474</strain>
    </source>
</reference>
<dbReference type="Proteomes" id="UP000017081">
    <property type="component" value="Unassembled WGS sequence"/>
</dbReference>
<dbReference type="GO" id="GO:0004748">
    <property type="term" value="F:ribonucleoside-diphosphate reductase activity, thioredoxin disulfide as acceptor"/>
    <property type="evidence" value="ECO:0007669"/>
    <property type="project" value="TreeGrafter"/>
</dbReference>
<dbReference type="Pfam" id="PF13597">
    <property type="entry name" value="NRDD"/>
    <property type="match status" value="1"/>
</dbReference>
<evidence type="ECO:0000256" key="1">
    <source>
        <dbReference type="ARBA" id="ARBA00022741"/>
    </source>
</evidence>
<evidence type="ECO:0000256" key="2">
    <source>
        <dbReference type="ARBA" id="ARBA00022818"/>
    </source>
</evidence>
<feature type="modified residue" description="Glycine radical" evidence="5">
    <location>
        <position position="719"/>
    </location>
</feature>
<dbReference type="PANTHER" id="PTHR21075">
    <property type="entry name" value="ANAEROBIC RIBONUCLEOSIDE-TRIPHOSPHATE REDUCTASE"/>
    <property type="match status" value="1"/>
</dbReference>
<dbReference type="InterPro" id="IPR005144">
    <property type="entry name" value="ATP-cone_dom"/>
</dbReference>
<dbReference type="HOGENOM" id="CLU_002707_2_0_0"/>
<evidence type="ECO:0000313" key="9">
    <source>
        <dbReference type="Proteomes" id="UP000017081"/>
    </source>
</evidence>
<dbReference type="SUPFAM" id="SSF51998">
    <property type="entry name" value="PFL-like glycyl radical enzymes"/>
    <property type="match status" value="1"/>
</dbReference>
<accession>U7VGF4</accession>
<dbReference type="Gene3D" id="3.20.70.20">
    <property type="match status" value="1"/>
</dbReference>
<evidence type="ECO:0000259" key="7">
    <source>
        <dbReference type="PROSITE" id="PS51161"/>
    </source>
</evidence>
<comment type="caution">
    <text evidence="8">The sequence shown here is derived from an EMBL/GenBank/DDBJ whole genome shotgun (WGS) entry which is preliminary data.</text>
</comment>
<keyword evidence="2 5" id="KW-0556">Organic radical</keyword>
<dbReference type="GO" id="GO:0031250">
    <property type="term" value="C:anaerobic ribonucleoside-triphosphate reductase complex"/>
    <property type="evidence" value="ECO:0007669"/>
    <property type="project" value="TreeGrafter"/>
</dbReference>
<feature type="domain" description="ATP-cone" evidence="7">
    <location>
        <begin position="17"/>
        <end position="105"/>
    </location>
</feature>
<dbReference type="CDD" id="cd01675">
    <property type="entry name" value="RNR_III"/>
    <property type="match status" value="1"/>
</dbReference>
<dbReference type="PROSITE" id="PS51161">
    <property type="entry name" value="ATP_CONE"/>
    <property type="match status" value="1"/>
</dbReference>
<organism evidence="8 9">
    <name type="scientific">Cetobacterium somerae ATCC BAA-474</name>
    <dbReference type="NCBI Taxonomy" id="1319815"/>
    <lineage>
        <taxon>Bacteria</taxon>
        <taxon>Fusobacteriati</taxon>
        <taxon>Fusobacteriota</taxon>
        <taxon>Fusobacteriia</taxon>
        <taxon>Fusobacteriales</taxon>
        <taxon>Fusobacteriaceae</taxon>
        <taxon>Cetobacterium</taxon>
    </lineage>
</organism>
<feature type="domain" description="Glycine radical" evidence="6">
    <location>
        <begin position="620"/>
        <end position="744"/>
    </location>
</feature>
<dbReference type="eggNOG" id="COG1327">
    <property type="taxonomic scope" value="Bacteria"/>
</dbReference>
<dbReference type="eggNOG" id="COG1328">
    <property type="taxonomic scope" value="Bacteria"/>
</dbReference>
<dbReference type="NCBIfam" id="NF006732">
    <property type="entry name" value="PRK09263.1"/>
    <property type="match status" value="1"/>
</dbReference>
<evidence type="ECO:0000256" key="3">
    <source>
        <dbReference type="ARBA" id="ARBA00022840"/>
    </source>
</evidence>
<dbReference type="GO" id="GO:0005524">
    <property type="term" value="F:ATP binding"/>
    <property type="evidence" value="ECO:0007669"/>
    <property type="project" value="UniProtKB-UniRule"/>
</dbReference>
<dbReference type="PROSITE" id="PS00850">
    <property type="entry name" value="GLY_RADICAL_1"/>
    <property type="match status" value="1"/>
</dbReference>
<dbReference type="PATRIC" id="fig|1319815.3.peg.95"/>
<proteinExistence type="predicted"/>
<protein>
    <submittedName>
        <fullName evidence="8">Uncharacterized protein</fullName>
    </submittedName>
</protein>
<dbReference type="Pfam" id="PF03477">
    <property type="entry name" value="ATP-cone"/>
    <property type="match status" value="1"/>
</dbReference>
<dbReference type="GO" id="GO:0009265">
    <property type="term" value="P:2'-deoxyribonucleotide biosynthetic process"/>
    <property type="evidence" value="ECO:0007669"/>
    <property type="project" value="TreeGrafter"/>
</dbReference>
<dbReference type="NCBIfam" id="TIGR02487">
    <property type="entry name" value="NrdD"/>
    <property type="match status" value="1"/>
</dbReference>
<evidence type="ECO:0000256" key="5">
    <source>
        <dbReference type="PROSITE-ProRule" id="PRU00493"/>
    </source>
</evidence>
<evidence type="ECO:0000259" key="6">
    <source>
        <dbReference type="PROSITE" id="PS51149"/>
    </source>
</evidence>
<dbReference type="GO" id="GO:0006260">
    <property type="term" value="P:DNA replication"/>
    <property type="evidence" value="ECO:0007669"/>
    <property type="project" value="InterPro"/>
</dbReference>
<dbReference type="InterPro" id="IPR012833">
    <property type="entry name" value="NrdD"/>
</dbReference>
<evidence type="ECO:0000256" key="4">
    <source>
        <dbReference type="PROSITE-ProRule" id="PRU00492"/>
    </source>
</evidence>
<dbReference type="PROSITE" id="PS51149">
    <property type="entry name" value="GLY_RADICAL_2"/>
    <property type="match status" value="1"/>
</dbReference>
<keyword evidence="9" id="KW-1185">Reference proteome</keyword>
<dbReference type="PANTHER" id="PTHR21075:SF0">
    <property type="entry name" value="ANAEROBIC RIBONUCLEOSIDE-TRIPHOSPHATE REDUCTASE"/>
    <property type="match status" value="1"/>
</dbReference>
<gene>
    <name evidence="8" type="ORF">HMPREF0202_00100</name>
</gene>
<dbReference type="STRING" id="1319815.HMPREF0202_00100"/>
<dbReference type="EMBL" id="AXZF01000005">
    <property type="protein sequence ID" value="ERT69898.1"/>
    <property type="molecule type" value="Genomic_DNA"/>
</dbReference>
<evidence type="ECO:0000313" key="8">
    <source>
        <dbReference type="EMBL" id="ERT69898.1"/>
    </source>
</evidence>
<dbReference type="GO" id="GO:0008998">
    <property type="term" value="F:ribonucleoside-triphosphate reductase (thioredoxin) activity"/>
    <property type="evidence" value="ECO:0007669"/>
    <property type="project" value="InterPro"/>
</dbReference>
<dbReference type="InterPro" id="IPR001150">
    <property type="entry name" value="Gly_radical"/>
</dbReference>
<dbReference type="AlphaFoldDB" id="U7VGF4"/>